<dbReference type="Pfam" id="PF06056">
    <property type="entry name" value="Terminase_5"/>
    <property type="match status" value="1"/>
</dbReference>
<sequence length="149" mass="17810">MQCSYCNILHQYPGNPDIYGGIFTAENTLYKEKRRRANRGYKDRLFIRIFEKKEDCLAQGYLAELLTDYRREVIGMLLYEYDEKKHLKNTYEEGVKKGVRRGISQGERRRCIRTARNLYCKGYSHQEAADILEEDEKTVATWFKKWSKM</sequence>
<evidence type="ECO:0000313" key="2">
    <source>
        <dbReference type="EMBL" id="HJB07253.1"/>
    </source>
</evidence>
<reference evidence="2" key="1">
    <citation type="journal article" date="2021" name="PeerJ">
        <title>Extensive microbial diversity within the chicken gut microbiome revealed by metagenomics and culture.</title>
        <authorList>
            <person name="Gilroy R."/>
            <person name="Ravi A."/>
            <person name="Getino M."/>
            <person name="Pursley I."/>
            <person name="Horton D.L."/>
            <person name="Alikhan N.F."/>
            <person name="Baker D."/>
            <person name="Gharbi K."/>
            <person name="Hall N."/>
            <person name="Watson M."/>
            <person name="Adriaenssens E.M."/>
            <person name="Foster-Nyarko E."/>
            <person name="Jarju S."/>
            <person name="Secka A."/>
            <person name="Antonio M."/>
            <person name="Oren A."/>
            <person name="Chaudhuri R.R."/>
            <person name="La Ragione R."/>
            <person name="Hildebrand F."/>
            <person name="Pallen M.J."/>
        </authorList>
    </citation>
    <scope>NUCLEOTIDE SEQUENCE</scope>
    <source>
        <strain evidence="2">CHK188-4685</strain>
    </source>
</reference>
<proteinExistence type="predicted"/>
<organism evidence="2 3">
    <name type="scientific">Candidatus Enterocloster faecavium</name>
    <dbReference type="NCBI Taxonomy" id="2838560"/>
    <lineage>
        <taxon>Bacteria</taxon>
        <taxon>Bacillati</taxon>
        <taxon>Bacillota</taxon>
        <taxon>Clostridia</taxon>
        <taxon>Lachnospirales</taxon>
        <taxon>Lachnospiraceae</taxon>
        <taxon>Enterocloster</taxon>
    </lineage>
</organism>
<feature type="domain" description="Terminase ATPase subunit N-terminal" evidence="1">
    <location>
        <begin position="112"/>
        <end position="145"/>
    </location>
</feature>
<name>A0A9D2RKW1_9FIRM</name>
<comment type="caution">
    <text evidence="2">The sequence shown here is derived from an EMBL/GenBank/DDBJ whole genome shotgun (WGS) entry which is preliminary data.</text>
</comment>
<dbReference type="AlphaFoldDB" id="A0A9D2RKW1"/>
<evidence type="ECO:0000259" key="1">
    <source>
        <dbReference type="Pfam" id="PF06056"/>
    </source>
</evidence>
<dbReference type="EMBL" id="DWYS01000062">
    <property type="protein sequence ID" value="HJB07253.1"/>
    <property type="molecule type" value="Genomic_DNA"/>
</dbReference>
<evidence type="ECO:0000313" key="3">
    <source>
        <dbReference type="Proteomes" id="UP000886804"/>
    </source>
</evidence>
<protein>
    <recommendedName>
        <fullName evidence="1">Terminase ATPase subunit N-terminal domain-containing protein</fullName>
    </recommendedName>
</protein>
<reference evidence="2" key="2">
    <citation type="submission" date="2021-04" db="EMBL/GenBank/DDBJ databases">
        <authorList>
            <person name="Gilroy R."/>
        </authorList>
    </citation>
    <scope>NUCLEOTIDE SEQUENCE</scope>
    <source>
        <strain evidence="2">CHK188-4685</strain>
    </source>
</reference>
<dbReference type="Proteomes" id="UP000886804">
    <property type="component" value="Unassembled WGS sequence"/>
</dbReference>
<accession>A0A9D2RKW1</accession>
<dbReference type="InterPro" id="IPR010332">
    <property type="entry name" value="ATPase_terminase-su_N"/>
</dbReference>
<gene>
    <name evidence="2" type="ORF">H9716_05240</name>
</gene>